<evidence type="ECO:0000256" key="8">
    <source>
        <dbReference type="HAMAP-Rule" id="MF_03169"/>
    </source>
</evidence>
<feature type="binding site" evidence="8">
    <location>
        <position position="66"/>
    </location>
    <ligand>
        <name>AMP</name>
        <dbReference type="ChEBI" id="CHEBI:456215"/>
    </ligand>
</feature>
<dbReference type="HAMAP" id="MF_03169">
    <property type="entry name" value="Adenylate_kinase_AK3"/>
    <property type="match status" value="1"/>
</dbReference>
<keyword evidence="4 8" id="KW-0547">Nucleotide-binding</keyword>
<evidence type="ECO:0000256" key="5">
    <source>
        <dbReference type="ARBA" id="ARBA00022777"/>
    </source>
</evidence>
<dbReference type="GO" id="GO:0006172">
    <property type="term" value="P:ADP biosynthetic process"/>
    <property type="evidence" value="ECO:0007669"/>
    <property type="project" value="UniProtKB-UniRule"/>
</dbReference>
<dbReference type="Proteomes" id="UP000515160">
    <property type="component" value="Chromosome 2R"/>
</dbReference>
<feature type="binding site" evidence="8">
    <location>
        <position position="195"/>
    </location>
    <ligand>
        <name>AMP</name>
        <dbReference type="ChEBI" id="CHEBI:456215"/>
    </ligand>
</feature>
<comment type="subunit">
    <text evidence="8">Monomer.</text>
</comment>
<keyword evidence="7 8" id="KW-0342">GTP-binding</keyword>
<comment type="subcellular location">
    <subcellularLocation>
        <location evidence="1 8">Mitochondrion matrix</location>
    </subcellularLocation>
</comment>
<dbReference type="GO" id="GO:0005759">
    <property type="term" value="C:mitochondrial matrix"/>
    <property type="evidence" value="ECO:0007669"/>
    <property type="project" value="UniProtKB-SubCell"/>
</dbReference>
<dbReference type="PROSITE" id="PS00113">
    <property type="entry name" value="ADENYLATE_KINASE"/>
    <property type="match status" value="1"/>
</dbReference>
<dbReference type="Pfam" id="PF00406">
    <property type="entry name" value="ADK"/>
    <property type="match status" value="1"/>
</dbReference>
<dbReference type="EC" id="2.7.4.10" evidence="8"/>
<comment type="similarity">
    <text evidence="8">Belongs to the adenylate kinase family. AK3 subfamily.</text>
</comment>
<comment type="function">
    <text evidence="8">Involved in maintaining the homeostasis of cellular nucleotides by catalyzing the interconversion of nucleoside phosphates. Has GTP:AMP phosphotransferase and ITP:AMP phosphotransferase activities.</text>
</comment>
<dbReference type="PANTHER" id="PTHR23359">
    <property type="entry name" value="NUCLEOTIDE KINASE"/>
    <property type="match status" value="1"/>
</dbReference>
<keyword evidence="6 8" id="KW-0496">Mitochondrion</keyword>
<keyword evidence="5 8" id="KW-0418">Kinase</keyword>
<sequence length="242" mass="27224">MRPSCDRNKPHNGHFAQIQPLYYIKMYTKIFRAVIIGAPGSGKGTISELIVKTFGFLHISSGDILRQNIIKNTDLGKKAQSYIAAGQLVPDEIVTKTMIARITEVGNKSYILDGFPRNGAQADILSARCQINAVIDLNIPHDVIIERVKHRWIHAPSGRVYNIGFNDPKVSGKDDVTGEPLTQREDDKPEVVAKRLQLYDELMGPVLAWYGERGLVTTFKGRETKEIWPRVERFLKDKVNKG</sequence>
<evidence type="ECO:0000256" key="7">
    <source>
        <dbReference type="ARBA" id="ARBA00023134"/>
    </source>
</evidence>
<evidence type="ECO:0000313" key="10">
    <source>
        <dbReference type="Proteomes" id="UP000515160"/>
    </source>
</evidence>
<evidence type="ECO:0000256" key="1">
    <source>
        <dbReference type="ARBA" id="ARBA00004305"/>
    </source>
</evidence>
<gene>
    <name evidence="11" type="primary">LOC117573759</name>
    <name evidence="8" type="synonym">Adk3</name>
</gene>
<feature type="domain" description="Adenylate kinase active site lid" evidence="9">
    <location>
        <begin position="151"/>
        <end position="186"/>
    </location>
</feature>
<dbReference type="InterPro" id="IPR028586">
    <property type="entry name" value="AK3/Ak4_mitochondrial"/>
</dbReference>
<dbReference type="Gene3D" id="3.40.50.300">
    <property type="entry name" value="P-loop containing nucleotide triphosphate hydrolases"/>
    <property type="match status" value="1"/>
</dbReference>
<dbReference type="SUPFAM" id="SSF52540">
    <property type="entry name" value="P-loop containing nucleoside triphosphate hydrolases"/>
    <property type="match status" value="1"/>
</dbReference>
<dbReference type="Pfam" id="PF05191">
    <property type="entry name" value="ADK_lid"/>
    <property type="match status" value="1"/>
</dbReference>
<dbReference type="InterPro" id="IPR036193">
    <property type="entry name" value="ADK_active_lid_dom_sf"/>
</dbReference>
<dbReference type="SUPFAM" id="SSF57774">
    <property type="entry name" value="Microbial and mitochondrial ADK, insert 'zinc finger' domain"/>
    <property type="match status" value="1"/>
</dbReference>
<dbReference type="GO" id="GO:0046033">
    <property type="term" value="P:AMP metabolic process"/>
    <property type="evidence" value="ECO:0007669"/>
    <property type="project" value="UniProtKB-UniRule"/>
</dbReference>
<feature type="binding site" evidence="8">
    <location>
        <position position="121"/>
    </location>
    <ligand>
        <name>AMP</name>
        <dbReference type="ChEBI" id="CHEBI:456215"/>
    </ligand>
</feature>
<feature type="region of interest" description="LID" evidence="8">
    <location>
        <begin position="150"/>
        <end position="187"/>
    </location>
</feature>
<evidence type="ECO:0000256" key="2">
    <source>
        <dbReference type="ARBA" id="ARBA00022553"/>
    </source>
</evidence>
<dbReference type="GO" id="GO:0046039">
    <property type="term" value="P:GTP metabolic process"/>
    <property type="evidence" value="ECO:0007669"/>
    <property type="project" value="UniProtKB-UniRule"/>
</dbReference>
<evidence type="ECO:0000259" key="9">
    <source>
        <dbReference type="Pfam" id="PF05191"/>
    </source>
</evidence>
<dbReference type="GO" id="GO:0046899">
    <property type="term" value="F:nucleoside triphosphate adenylate kinase activity"/>
    <property type="evidence" value="ECO:0007669"/>
    <property type="project" value="UniProtKB-UniRule"/>
</dbReference>
<dbReference type="CDD" id="cd01428">
    <property type="entry name" value="ADK"/>
    <property type="match status" value="1"/>
</dbReference>
<dbReference type="InterPro" id="IPR000850">
    <property type="entry name" value="Adenylat/UMP-CMP_kin"/>
</dbReference>
<feature type="binding site" evidence="8">
    <location>
        <position position="61"/>
    </location>
    <ligand>
        <name>AMP</name>
        <dbReference type="ChEBI" id="CHEBI:456215"/>
    </ligand>
</feature>
<dbReference type="GO" id="GO:0005524">
    <property type="term" value="F:ATP binding"/>
    <property type="evidence" value="ECO:0007669"/>
    <property type="project" value="InterPro"/>
</dbReference>
<dbReference type="InterPro" id="IPR007862">
    <property type="entry name" value="Adenylate_kinase_lid-dom"/>
</dbReference>
<proteinExistence type="inferred from homology"/>
<dbReference type="HAMAP" id="MF_00235">
    <property type="entry name" value="Adenylate_kinase_Adk"/>
    <property type="match status" value="1"/>
</dbReference>
<dbReference type="OrthoDB" id="1914839at2759"/>
<keyword evidence="10" id="KW-1185">Reference proteome</keyword>
<name>A0A6P8XNZ9_DROAB</name>
<dbReference type="PRINTS" id="PR00094">
    <property type="entry name" value="ADENYLTKNASE"/>
</dbReference>
<feature type="binding site" evidence="8">
    <location>
        <position position="224"/>
    </location>
    <ligand>
        <name>GTP</name>
        <dbReference type="ChEBI" id="CHEBI:37565"/>
    </ligand>
</feature>
<dbReference type="GeneID" id="117573759"/>
<dbReference type="GO" id="GO:0004017">
    <property type="term" value="F:AMP kinase activity"/>
    <property type="evidence" value="ECO:0007669"/>
    <property type="project" value="InterPro"/>
</dbReference>
<feature type="binding site" evidence="8">
    <location>
        <begin position="40"/>
        <end position="45"/>
    </location>
    <ligand>
        <name>GTP</name>
        <dbReference type="ChEBI" id="CHEBI:37565"/>
    </ligand>
</feature>
<evidence type="ECO:0000256" key="3">
    <source>
        <dbReference type="ARBA" id="ARBA00022679"/>
    </source>
</evidence>
<comment type="domain">
    <text evidence="8">Consists of three domains, a large central CORE domain and two small peripheral domains, NMPbind and LID, which undergo movements during catalysis. The LID domain closes over the site of phosphoryl transfer upon GTP binding. Assembling and dissambling the active center during each catalytic cycle provides an effective means to prevent GTP hydrolysis.</text>
</comment>
<dbReference type="RefSeq" id="XP_034113040.1">
    <property type="nucleotide sequence ID" value="XM_034257149.2"/>
</dbReference>
<evidence type="ECO:0000256" key="6">
    <source>
        <dbReference type="ARBA" id="ARBA00023128"/>
    </source>
</evidence>
<feature type="binding site" evidence="8">
    <location>
        <begin position="160"/>
        <end position="161"/>
    </location>
    <ligand>
        <name>GTP</name>
        <dbReference type="ChEBI" id="CHEBI:37565"/>
    </ligand>
</feature>
<organism evidence="10 11">
    <name type="scientific">Drosophila albomicans</name>
    <name type="common">Fruit fly</name>
    <dbReference type="NCBI Taxonomy" id="7291"/>
    <lineage>
        <taxon>Eukaryota</taxon>
        <taxon>Metazoa</taxon>
        <taxon>Ecdysozoa</taxon>
        <taxon>Arthropoda</taxon>
        <taxon>Hexapoda</taxon>
        <taxon>Insecta</taxon>
        <taxon>Pterygota</taxon>
        <taxon>Neoptera</taxon>
        <taxon>Endopterygota</taxon>
        <taxon>Diptera</taxon>
        <taxon>Brachycera</taxon>
        <taxon>Muscomorpha</taxon>
        <taxon>Ephydroidea</taxon>
        <taxon>Drosophilidae</taxon>
        <taxon>Drosophila</taxon>
    </lineage>
</organism>
<dbReference type="NCBIfam" id="TIGR01351">
    <property type="entry name" value="adk"/>
    <property type="match status" value="1"/>
</dbReference>
<feature type="region of interest" description="NMPbind" evidence="8">
    <location>
        <begin position="60"/>
        <end position="89"/>
    </location>
</feature>
<keyword evidence="2" id="KW-0597">Phosphoprotein</keyword>
<protein>
    <recommendedName>
        <fullName evidence="8">GTP:AMP phosphotransferase, mitochondrial</fullName>
        <ecNumber evidence="8">2.7.4.10</ecNumber>
    </recommendedName>
    <alternativeName>
        <fullName evidence="8">Adenylate kinase 3</fullName>
        <shortName evidence="8">AK 3</shortName>
    </alternativeName>
</protein>
<keyword evidence="3 8" id="KW-0808">Transferase</keyword>
<dbReference type="AlphaFoldDB" id="A0A6P8XNZ9"/>
<dbReference type="InterPro" id="IPR006259">
    <property type="entry name" value="Adenyl_kin_sub"/>
</dbReference>
<feature type="binding site" evidence="8">
    <location>
        <position position="184"/>
    </location>
    <ligand>
        <name>AMP</name>
        <dbReference type="ChEBI" id="CHEBI:456215"/>
    </ligand>
</feature>
<evidence type="ECO:0000313" key="11">
    <source>
        <dbReference type="RefSeq" id="XP_034113040.1"/>
    </source>
</evidence>
<dbReference type="InterPro" id="IPR027417">
    <property type="entry name" value="P-loop_NTPase"/>
</dbReference>
<feature type="binding site" evidence="8">
    <location>
        <position position="151"/>
    </location>
    <ligand>
        <name>GTP</name>
        <dbReference type="ChEBI" id="CHEBI:37565"/>
    </ligand>
</feature>
<feature type="binding site" evidence="8">
    <location>
        <begin position="87"/>
        <end position="89"/>
    </location>
    <ligand>
        <name>AMP</name>
        <dbReference type="ChEBI" id="CHEBI:456215"/>
    </ligand>
</feature>
<dbReference type="InterPro" id="IPR033690">
    <property type="entry name" value="Adenylat_kinase_CS"/>
</dbReference>
<dbReference type="GO" id="GO:0046041">
    <property type="term" value="P:ITP metabolic process"/>
    <property type="evidence" value="ECO:0007669"/>
    <property type="project" value="UniProtKB-UniRule"/>
</dbReference>
<dbReference type="GO" id="GO:0005525">
    <property type="term" value="F:GTP binding"/>
    <property type="evidence" value="ECO:0007669"/>
    <property type="project" value="UniProtKB-KW"/>
</dbReference>
<accession>A0A6P8XNZ9</accession>
<dbReference type="FunFam" id="3.40.50.300:FF:000106">
    <property type="entry name" value="Adenylate kinase mitochondrial"/>
    <property type="match status" value="1"/>
</dbReference>
<reference evidence="11" key="1">
    <citation type="submission" date="2025-08" db="UniProtKB">
        <authorList>
            <consortium name="RefSeq"/>
        </authorList>
    </citation>
    <scope>IDENTIFICATION</scope>
    <source>
        <strain evidence="11">15112-1751.03</strain>
        <tissue evidence="11">Whole Adult</tissue>
    </source>
</reference>
<comment type="catalytic activity">
    <reaction evidence="8">
        <text>a ribonucleoside 5'-triphosphate + AMP = a ribonucleoside 5'-diphosphate + ADP</text>
        <dbReference type="Rhea" id="RHEA:13749"/>
        <dbReference type="ChEBI" id="CHEBI:57930"/>
        <dbReference type="ChEBI" id="CHEBI:61557"/>
        <dbReference type="ChEBI" id="CHEBI:456215"/>
        <dbReference type="ChEBI" id="CHEBI:456216"/>
        <dbReference type="EC" id="2.7.4.10"/>
    </reaction>
</comment>
<evidence type="ECO:0000256" key="4">
    <source>
        <dbReference type="ARBA" id="ARBA00022741"/>
    </source>
</evidence>
<feature type="binding site" evidence="8">
    <location>
        <begin position="114"/>
        <end position="117"/>
    </location>
    <ligand>
        <name>AMP</name>
        <dbReference type="ChEBI" id="CHEBI:456215"/>
    </ligand>
</feature>